<evidence type="ECO:0000259" key="2">
    <source>
        <dbReference type="Pfam" id="PF01832"/>
    </source>
</evidence>
<dbReference type="Pfam" id="PF01832">
    <property type="entry name" value="Glucosaminidase"/>
    <property type="match status" value="1"/>
</dbReference>
<dbReference type="RefSeq" id="WP_009849164.1">
    <property type="nucleotide sequence ID" value="NZ_DS022294.1"/>
</dbReference>
<dbReference type="InParanoid" id="Q0EX86"/>
<protein>
    <submittedName>
        <fullName evidence="3">Uncharacterized FlgJ-related protein</fullName>
    </submittedName>
</protein>
<evidence type="ECO:0000256" key="1">
    <source>
        <dbReference type="SAM" id="MobiDB-lite"/>
    </source>
</evidence>
<keyword evidence="4" id="KW-1185">Reference proteome</keyword>
<dbReference type="Gene3D" id="1.10.530.10">
    <property type="match status" value="1"/>
</dbReference>
<name>Q0EX86_9PROT</name>
<accession>Q0EX86</accession>
<dbReference type="PANTHER" id="PTHR40572:SF1">
    <property type="entry name" value="PROTEIN BAX"/>
    <property type="match status" value="1"/>
</dbReference>
<dbReference type="STRING" id="314344.AL013_03005"/>
<dbReference type="HOGENOM" id="CLU_061344_1_0_0"/>
<dbReference type="PANTHER" id="PTHR40572">
    <property type="entry name" value="PROTEIN BAX"/>
    <property type="match status" value="1"/>
</dbReference>
<dbReference type="EMBL" id="AATS01000015">
    <property type="protein sequence ID" value="EAU53904.1"/>
    <property type="molecule type" value="Genomic_DNA"/>
</dbReference>
<dbReference type="InterPro" id="IPR002901">
    <property type="entry name" value="MGlyc_endo_b_GlcNAc-like_dom"/>
</dbReference>
<dbReference type="eggNOG" id="COG2992">
    <property type="taxonomic scope" value="Bacteria"/>
</dbReference>
<feature type="region of interest" description="Disordered" evidence="1">
    <location>
        <begin position="20"/>
        <end position="47"/>
    </location>
</feature>
<evidence type="ECO:0000313" key="3">
    <source>
        <dbReference type="EMBL" id="EAU53904.1"/>
    </source>
</evidence>
<dbReference type="AlphaFoldDB" id="Q0EX86"/>
<sequence>MIALLSACSHALPLPQEADKPLAAKASAESADKKSVATAPPPQRKRMGKRAFITLMKPLVQLENERVMRERRLLIQWRDQHRLTASQQRALQAIAKRYRVGLQVGLSHRFWHTMLRRVDMIPLDLVLAQAANESSWGNSRFAREANNYFGQWCFQQGCGVVPLRRDAGAHHEVKRFASAQLSVRAYIRNLNTSDSYLLLRKMRLSMRRSHKPLDADFLAMGLKDYSQRGMRYVSIIRGIVRSNRELVRSL</sequence>
<organism evidence="3 4">
    <name type="scientific">Mariprofundus ferrooxydans PV-1</name>
    <dbReference type="NCBI Taxonomy" id="314345"/>
    <lineage>
        <taxon>Bacteria</taxon>
        <taxon>Pseudomonadati</taxon>
        <taxon>Pseudomonadota</taxon>
        <taxon>Candidatius Mariprofundia</taxon>
        <taxon>Mariprofundales</taxon>
        <taxon>Mariprofundaceae</taxon>
        <taxon>Mariprofundus</taxon>
    </lineage>
</organism>
<comment type="caution">
    <text evidence="3">The sequence shown here is derived from an EMBL/GenBank/DDBJ whole genome shotgun (WGS) entry which is preliminary data.</text>
</comment>
<dbReference type="InterPro" id="IPR053195">
    <property type="entry name" value="Bax-like"/>
</dbReference>
<evidence type="ECO:0000313" key="4">
    <source>
        <dbReference type="Proteomes" id="UP000005297"/>
    </source>
</evidence>
<dbReference type="Proteomes" id="UP000005297">
    <property type="component" value="Unassembled WGS sequence"/>
</dbReference>
<dbReference type="GO" id="GO:0004040">
    <property type="term" value="F:amidase activity"/>
    <property type="evidence" value="ECO:0007669"/>
    <property type="project" value="InterPro"/>
</dbReference>
<proteinExistence type="predicted"/>
<gene>
    <name evidence="3" type="ORF">SPV1_08201</name>
</gene>
<reference evidence="3 4" key="1">
    <citation type="submission" date="2006-09" db="EMBL/GenBank/DDBJ databases">
        <authorList>
            <person name="Emerson D."/>
            <person name="Ferriera S."/>
            <person name="Johnson J."/>
            <person name="Kravitz S."/>
            <person name="Halpern A."/>
            <person name="Remington K."/>
            <person name="Beeson K."/>
            <person name="Tran B."/>
            <person name="Rogers Y.-H."/>
            <person name="Friedman R."/>
            <person name="Venter J.C."/>
        </authorList>
    </citation>
    <scope>NUCLEOTIDE SEQUENCE [LARGE SCALE GENOMIC DNA]</scope>
    <source>
        <strain evidence="3 4">PV-1</strain>
    </source>
</reference>
<feature type="domain" description="Mannosyl-glycoprotein endo-beta-N-acetylglucosamidase-like" evidence="2">
    <location>
        <begin position="115"/>
        <end position="197"/>
    </location>
</feature>